<dbReference type="GO" id="GO:0016020">
    <property type="term" value="C:membrane"/>
    <property type="evidence" value="ECO:0007669"/>
    <property type="project" value="UniProtKB-SubCell"/>
</dbReference>
<comment type="caution">
    <text evidence="11">The sequence shown here is derived from an EMBL/GenBank/DDBJ whole genome shotgun (WGS) entry which is preliminary data.</text>
</comment>
<feature type="transmembrane region" description="Helical" evidence="9">
    <location>
        <begin position="400"/>
        <end position="421"/>
    </location>
</feature>
<feature type="transmembrane region" description="Helical" evidence="9">
    <location>
        <begin position="451"/>
        <end position="472"/>
    </location>
</feature>
<dbReference type="InterPro" id="IPR051335">
    <property type="entry name" value="Alanyl-tRNA_Editing_Enzymes"/>
</dbReference>
<evidence type="ECO:0000259" key="10">
    <source>
        <dbReference type="SMART" id="SM00863"/>
    </source>
</evidence>
<keyword evidence="4 9" id="KW-0812">Transmembrane</keyword>
<feature type="transmembrane region" description="Helical" evidence="9">
    <location>
        <begin position="631"/>
        <end position="647"/>
    </location>
</feature>
<comment type="subcellular location">
    <subcellularLocation>
        <location evidence="2">Membrane</location>
        <topology evidence="2">Multi-pass membrane protein</topology>
    </subcellularLocation>
</comment>
<keyword evidence="5" id="KW-0479">Metal-binding</keyword>
<dbReference type="KEGG" id="csl:COCSUDRAFT_43672"/>
<evidence type="ECO:0000313" key="12">
    <source>
        <dbReference type="Proteomes" id="UP000007264"/>
    </source>
</evidence>
<dbReference type="OrthoDB" id="564736at2759"/>
<dbReference type="eggNOG" id="KOG2105">
    <property type="taxonomic scope" value="Eukaryota"/>
</dbReference>
<evidence type="ECO:0000256" key="6">
    <source>
        <dbReference type="ARBA" id="ARBA00022833"/>
    </source>
</evidence>
<gene>
    <name evidence="11" type="ORF">COCSUDRAFT_43672</name>
</gene>
<protein>
    <recommendedName>
        <fullName evidence="10">Threonyl/alanyl tRNA synthetase SAD domain-containing protein</fullName>
    </recommendedName>
</protein>
<dbReference type="Gene3D" id="3.30.980.10">
    <property type="entry name" value="Threonyl-trna Synthetase, Chain A, domain 2"/>
    <property type="match status" value="1"/>
</dbReference>
<comment type="cofactor">
    <cofactor evidence="1">
        <name>Zn(2+)</name>
        <dbReference type="ChEBI" id="CHEBI:29105"/>
    </cofactor>
</comment>
<organism evidence="11 12">
    <name type="scientific">Coccomyxa subellipsoidea (strain C-169)</name>
    <name type="common">Green microalga</name>
    <dbReference type="NCBI Taxonomy" id="574566"/>
    <lineage>
        <taxon>Eukaryota</taxon>
        <taxon>Viridiplantae</taxon>
        <taxon>Chlorophyta</taxon>
        <taxon>core chlorophytes</taxon>
        <taxon>Trebouxiophyceae</taxon>
        <taxon>Trebouxiophyceae incertae sedis</taxon>
        <taxon>Coccomyxaceae</taxon>
        <taxon>Coccomyxa</taxon>
        <taxon>Coccomyxa subellipsoidea</taxon>
    </lineage>
</organism>
<feature type="transmembrane region" description="Helical" evidence="9">
    <location>
        <begin position="667"/>
        <end position="686"/>
    </location>
</feature>
<keyword evidence="7 9" id="KW-1133">Transmembrane helix</keyword>
<keyword evidence="6" id="KW-0862">Zinc</keyword>
<name>I0YQS8_COCSC</name>
<sequence>MVEILDVQRSDDGTVTHFTAVPVPEGASVRVAVDWDRRYDHMQQHTGQHLVSAVCDEVLGADTVSWELHARAASQGGSNDVMVDLATPSVNPEQMQAIEQRCNSVIREAHAVRQILVDDSNRKGLLASRLLRGNLPSPDRVKGAVRLIEIEGVDVNSCGGTHLLSTAELQVIKLVGLEKTKGMARLHFVAGDRVISALSGFLTLEASLNKALGCGTADWPKMVGKIQTERKDLAKKGKLLTEEVATAAGAQLAGSVSEGTSDRFSGVVGLVHCRDDADASFLGLVANAALKTNPAALLLLTGGAPLPSSKSAKPGPAVFVVAGPPDAVKRAGPKVAEALGVKGGGRPGLYQGKTASLEKAGKQMGQNIAHAKIAVHDVASSKDAREAGAKVWTLWKNAEGGAFVLAMARILVCLYFINLVVEDYEQWNFMQSPEMVERRKFYPHRIPASRFPYLGLFVFIPAAVLAAVGVQVPITATIMTLDMIYNSSSLIWSQLLMLVRYGQRPNELTVKKLAMLGCVALVLAHSVKDIREKLQNNTYAGLLLGGNVKKEPGVRKSLVLLFGRLLMTLLFLYVGWVQIHRVIMRDWALWSKFENDGVWRKDGHDNNWLLLEFALSLPFAVGYKLPLVSRLLALTLSLEAFTCWPFWVDWPSWQYSAHVRLHFVTNLGVAGGLILLQNFGAGRYTVDQLMKKKAT</sequence>
<feature type="domain" description="Threonyl/alanyl tRNA synthetase SAD" evidence="10">
    <location>
        <begin position="145"/>
        <end position="187"/>
    </location>
</feature>
<dbReference type="RefSeq" id="XP_005645291.1">
    <property type="nucleotide sequence ID" value="XM_005645234.1"/>
</dbReference>
<evidence type="ECO:0000256" key="4">
    <source>
        <dbReference type="ARBA" id="ARBA00022692"/>
    </source>
</evidence>
<dbReference type="GO" id="GO:0004812">
    <property type="term" value="F:aminoacyl-tRNA ligase activity"/>
    <property type="evidence" value="ECO:0007669"/>
    <property type="project" value="InterPro"/>
</dbReference>
<evidence type="ECO:0000256" key="5">
    <source>
        <dbReference type="ARBA" id="ARBA00022723"/>
    </source>
</evidence>
<keyword evidence="12" id="KW-1185">Reference proteome</keyword>
<dbReference type="Pfam" id="PF07973">
    <property type="entry name" value="tRNA_SAD"/>
    <property type="match status" value="1"/>
</dbReference>
<proteinExistence type="inferred from homology"/>
<dbReference type="GO" id="GO:0046872">
    <property type="term" value="F:metal ion binding"/>
    <property type="evidence" value="ECO:0007669"/>
    <property type="project" value="UniProtKB-KW"/>
</dbReference>
<keyword evidence="8 9" id="KW-0472">Membrane</keyword>
<dbReference type="PANTHER" id="PTHR43462">
    <property type="entry name" value="ALANYL-TRNA EDITING PROTEIN"/>
    <property type="match status" value="1"/>
</dbReference>
<dbReference type="InterPro" id="IPR018163">
    <property type="entry name" value="Thr/Ala-tRNA-synth_IIc_edit"/>
</dbReference>
<evidence type="ECO:0000256" key="2">
    <source>
        <dbReference type="ARBA" id="ARBA00004141"/>
    </source>
</evidence>
<dbReference type="PANTHER" id="PTHR43462:SF1">
    <property type="entry name" value="ALANYL-TRNA EDITING PROTEIN AARSD1"/>
    <property type="match status" value="1"/>
</dbReference>
<dbReference type="Pfam" id="PF02077">
    <property type="entry name" value="SURF4"/>
    <property type="match status" value="1"/>
</dbReference>
<dbReference type="GO" id="GO:0002196">
    <property type="term" value="F:Ser-tRNA(Ala) deacylase activity"/>
    <property type="evidence" value="ECO:0007669"/>
    <property type="project" value="TreeGrafter"/>
</dbReference>
<dbReference type="GeneID" id="17038726"/>
<evidence type="ECO:0000313" key="11">
    <source>
        <dbReference type="EMBL" id="EIE20747.1"/>
    </source>
</evidence>
<dbReference type="SMART" id="SM00863">
    <property type="entry name" value="tRNA_SAD"/>
    <property type="match status" value="1"/>
</dbReference>
<evidence type="ECO:0000256" key="3">
    <source>
        <dbReference type="ARBA" id="ARBA00006945"/>
    </source>
</evidence>
<dbReference type="STRING" id="574566.I0YQS8"/>
<dbReference type="EMBL" id="AGSI01000014">
    <property type="protein sequence ID" value="EIE20747.1"/>
    <property type="molecule type" value="Genomic_DNA"/>
</dbReference>
<dbReference type="GO" id="GO:0043039">
    <property type="term" value="P:tRNA aminoacylation"/>
    <property type="evidence" value="ECO:0007669"/>
    <property type="project" value="InterPro"/>
</dbReference>
<dbReference type="SUPFAM" id="SSF55186">
    <property type="entry name" value="ThrRS/AlaRS common domain"/>
    <property type="match status" value="1"/>
</dbReference>
<evidence type="ECO:0000256" key="9">
    <source>
        <dbReference type="SAM" id="Phobius"/>
    </source>
</evidence>
<dbReference type="InterPro" id="IPR002995">
    <property type="entry name" value="Surf4"/>
</dbReference>
<comment type="similarity">
    <text evidence="3">Belongs to the SURF4 family.</text>
</comment>
<evidence type="ECO:0000256" key="7">
    <source>
        <dbReference type="ARBA" id="ARBA00022989"/>
    </source>
</evidence>
<accession>I0YQS8</accession>
<dbReference type="AlphaFoldDB" id="I0YQS8"/>
<dbReference type="InterPro" id="IPR012947">
    <property type="entry name" value="tRNA_SAD"/>
</dbReference>
<evidence type="ECO:0000256" key="8">
    <source>
        <dbReference type="ARBA" id="ARBA00023136"/>
    </source>
</evidence>
<feature type="transmembrane region" description="Helical" evidence="9">
    <location>
        <begin position="558"/>
        <end position="579"/>
    </location>
</feature>
<dbReference type="GO" id="GO:0005524">
    <property type="term" value="F:ATP binding"/>
    <property type="evidence" value="ECO:0007669"/>
    <property type="project" value="InterPro"/>
</dbReference>
<dbReference type="Proteomes" id="UP000007264">
    <property type="component" value="Unassembled WGS sequence"/>
</dbReference>
<reference evidence="11 12" key="1">
    <citation type="journal article" date="2012" name="Genome Biol.">
        <title>The genome of the polar eukaryotic microalga coccomyxa subellipsoidea reveals traits of cold adaptation.</title>
        <authorList>
            <person name="Blanc G."/>
            <person name="Agarkova I."/>
            <person name="Grimwood J."/>
            <person name="Kuo A."/>
            <person name="Brueggeman A."/>
            <person name="Dunigan D."/>
            <person name="Gurnon J."/>
            <person name="Ladunga I."/>
            <person name="Lindquist E."/>
            <person name="Lucas S."/>
            <person name="Pangilinan J."/>
            <person name="Proschold T."/>
            <person name="Salamov A."/>
            <person name="Schmutz J."/>
            <person name="Weeks D."/>
            <person name="Yamada T."/>
            <person name="Claverie J.M."/>
            <person name="Grigoriev I."/>
            <person name="Van Etten J."/>
            <person name="Lomsadze A."/>
            <person name="Borodovsky M."/>
        </authorList>
    </citation>
    <scope>NUCLEOTIDE SEQUENCE [LARGE SCALE GENOMIC DNA]</scope>
    <source>
        <strain evidence="11 12">C-169</strain>
    </source>
</reference>
<evidence type="ECO:0000256" key="1">
    <source>
        <dbReference type="ARBA" id="ARBA00001947"/>
    </source>
</evidence>